<dbReference type="Proteomes" id="UP000628560">
    <property type="component" value="Unassembled WGS sequence"/>
</dbReference>
<dbReference type="AlphaFoldDB" id="A0ABD4K5N5"/>
<name>A0ABD4K5N5_9ENTR</name>
<sequence>MAVVQITAEQVKQQLSALGYSIPEFMIDAYLCKLDSIQECLEASGYDECDVILIQVYAVTLMALTAYSQRIKSQSAPSGASRSFEYSGDVTSMRDALLALDTSGCTSALPIDVGCSVGFFDVVGGC</sequence>
<evidence type="ECO:0000313" key="2">
    <source>
        <dbReference type="Proteomes" id="UP000628560"/>
    </source>
</evidence>
<comment type="caution">
    <text evidence="1">The sequence shown here is derived from an EMBL/GenBank/DDBJ whole genome shotgun (WGS) entry which is preliminary data.</text>
</comment>
<gene>
    <name evidence="1" type="ORF">ISP11_03085</name>
</gene>
<evidence type="ECO:0008006" key="3">
    <source>
        <dbReference type="Google" id="ProtNLM"/>
    </source>
</evidence>
<dbReference type="InterPro" id="IPR055794">
    <property type="entry name" value="DUF7370"/>
</dbReference>
<reference evidence="1 2" key="1">
    <citation type="submission" date="2020-11" db="EMBL/GenBank/DDBJ databases">
        <title>Identification of Lelliottia nimipressuralis from Wound Infection by Whole Genome-Based Bacterial Identification.</title>
        <authorList>
            <person name="Navarathna D.H."/>
            <person name="Choi H."/>
            <person name="Jinadatha C."/>
            <person name="Chatterjee P."/>
            <person name="Hwang M."/>
        </authorList>
    </citation>
    <scope>NUCLEOTIDE SEQUENCE [LARGE SCALE GENOMIC DNA]</scope>
    <source>
        <strain evidence="1 2">DN2020</strain>
    </source>
</reference>
<proteinExistence type="predicted"/>
<dbReference type="RefSeq" id="WP_194512324.1">
    <property type="nucleotide sequence ID" value="NZ_JADIXP010000002.1"/>
</dbReference>
<dbReference type="EMBL" id="JADIXP010000002">
    <property type="protein sequence ID" value="MBF4176839.1"/>
    <property type="molecule type" value="Genomic_DNA"/>
</dbReference>
<protein>
    <recommendedName>
        <fullName evidence="3">Gp11</fullName>
    </recommendedName>
</protein>
<dbReference type="Pfam" id="PF24085">
    <property type="entry name" value="DUF7370"/>
    <property type="match status" value="1"/>
</dbReference>
<accession>A0ABD4K5N5</accession>
<organism evidence="1 2">
    <name type="scientific">Lelliottia nimipressuralis</name>
    <dbReference type="NCBI Taxonomy" id="69220"/>
    <lineage>
        <taxon>Bacteria</taxon>
        <taxon>Pseudomonadati</taxon>
        <taxon>Pseudomonadota</taxon>
        <taxon>Gammaproteobacteria</taxon>
        <taxon>Enterobacterales</taxon>
        <taxon>Enterobacteriaceae</taxon>
        <taxon>Lelliottia</taxon>
    </lineage>
</organism>
<evidence type="ECO:0000313" key="1">
    <source>
        <dbReference type="EMBL" id="MBF4176839.1"/>
    </source>
</evidence>